<feature type="compositionally biased region" description="Basic and acidic residues" evidence="2">
    <location>
        <begin position="23"/>
        <end position="37"/>
    </location>
</feature>
<reference evidence="3 4" key="1">
    <citation type="submission" date="2015-01" db="EMBL/GenBank/DDBJ databases">
        <title>The Genome Sequence of Capronia semiimmersa CBS27337.</title>
        <authorList>
            <consortium name="The Broad Institute Genomics Platform"/>
            <person name="Cuomo C."/>
            <person name="de Hoog S."/>
            <person name="Gorbushina A."/>
            <person name="Stielow B."/>
            <person name="Teixiera M."/>
            <person name="Abouelleil A."/>
            <person name="Chapman S.B."/>
            <person name="Priest M."/>
            <person name="Young S.K."/>
            <person name="Wortman J."/>
            <person name="Nusbaum C."/>
            <person name="Birren B."/>
        </authorList>
    </citation>
    <scope>NUCLEOTIDE SEQUENCE [LARGE SCALE GENOMIC DNA]</scope>
    <source>
        <strain evidence="3 4">CBS 27337</strain>
    </source>
</reference>
<organism evidence="3 4">
    <name type="scientific">Phialophora macrospora</name>
    <dbReference type="NCBI Taxonomy" id="1851006"/>
    <lineage>
        <taxon>Eukaryota</taxon>
        <taxon>Fungi</taxon>
        <taxon>Dikarya</taxon>
        <taxon>Ascomycota</taxon>
        <taxon>Pezizomycotina</taxon>
        <taxon>Eurotiomycetes</taxon>
        <taxon>Chaetothyriomycetidae</taxon>
        <taxon>Chaetothyriales</taxon>
        <taxon>Herpotrichiellaceae</taxon>
        <taxon>Phialophora</taxon>
    </lineage>
</organism>
<protein>
    <submittedName>
        <fullName evidence="3">Uncharacterized protein</fullName>
    </submittedName>
</protein>
<name>A0A0D2FLA0_9EURO</name>
<dbReference type="Proteomes" id="UP000054266">
    <property type="component" value="Unassembled WGS sequence"/>
</dbReference>
<evidence type="ECO:0000256" key="1">
    <source>
        <dbReference type="SAM" id="Coils"/>
    </source>
</evidence>
<feature type="region of interest" description="Disordered" evidence="2">
    <location>
        <begin position="205"/>
        <end position="228"/>
    </location>
</feature>
<accession>A0A0D2FLA0</accession>
<dbReference type="HOGENOM" id="CLU_507117_0_0_1"/>
<dbReference type="AlphaFoldDB" id="A0A0D2FLA0"/>
<evidence type="ECO:0000313" key="3">
    <source>
        <dbReference type="EMBL" id="KIW68903.1"/>
    </source>
</evidence>
<dbReference type="EMBL" id="KN846958">
    <property type="protein sequence ID" value="KIW68903.1"/>
    <property type="molecule type" value="Genomic_DNA"/>
</dbReference>
<sequence>MEYQGNLSAGNSRQINGPVARDQNQDHSQHHSQDQSRKYRSGHGNTLSETRCGDIQHYVIQQTITTNNIFLPTSHDIQPRPSIGGDLRPTRASHRRGAEVVRGNVQPRSNSALGSTGFRGSPSSPKLGVEVPTGRKSPRSRPRGDVARSTLNSTILGVDPQSKVTKRKIIKRCKQMILRLRELTARAEQQQGDLAMLTADTRACEERSTGNYRNRKKASGSRHDSPQLKELQKNLQGTRMASNALYRCLHELCNAHEHVIHINLQAPNTPMPAIRFSIHLQGQDPSWFGAEQSQEKRAALVNQCLISLIRRGDHNDRIIVGDLETFMEDSGNVIRLMLCLELNLCLIPLCSLADLIDKWGKSWTIRTKLQYAVLVAEAFLKFSGSLISATWTSHDVVVFGKNGQADLRELYLKVIQSPPPPTSNRGYTPNTAASDRLRCLGIILAELGLGRTRLRQDEPTSTATPVSNMGKDLEILPRPYPQIVLRCMSPDGRKDGDLRDSDAFFNGVICPLHKMLDRLNRIESKESGPSTPDARRW</sequence>
<proteinExistence type="predicted"/>
<feature type="coiled-coil region" evidence="1">
    <location>
        <begin position="170"/>
        <end position="200"/>
    </location>
</feature>
<keyword evidence="4" id="KW-1185">Reference proteome</keyword>
<feature type="region of interest" description="Disordered" evidence="2">
    <location>
        <begin position="1"/>
        <end position="48"/>
    </location>
</feature>
<evidence type="ECO:0000256" key="2">
    <source>
        <dbReference type="SAM" id="MobiDB-lite"/>
    </source>
</evidence>
<feature type="region of interest" description="Disordered" evidence="2">
    <location>
        <begin position="71"/>
        <end position="150"/>
    </location>
</feature>
<keyword evidence="1" id="KW-0175">Coiled coil</keyword>
<evidence type="ECO:0000313" key="4">
    <source>
        <dbReference type="Proteomes" id="UP000054266"/>
    </source>
</evidence>
<gene>
    <name evidence="3" type="ORF">PV04_04817</name>
</gene>
<feature type="compositionally biased region" description="Polar residues" evidence="2">
    <location>
        <begin position="1"/>
        <end position="15"/>
    </location>
</feature>